<proteinExistence type="predicted"/>
<accession>A0AAW1RZU5</accession>
<dbReference type="PANTHER" id="PTHR46586:SF3">
    <property type="entry name" value="ANKYRIN REPEAT-CONTAINING PROTEIN"/>
    <property type="match status" value="1"/>
</dbReference>
<dbReference type="SUPFAM" id="SSF48403">
    <property type="entry name" value="Ankyrin repeat"/>
    <property type="match status" value="1"/>
</dbReference>
<name>A0AAW1RZU5_9CHLO</name>
<dbReference type="InterPro" id="IPR052050">
    <property type="entry name" value="SecEffector_AnkRepeat"/>
</dbReference>
<dbReference type="EMBL" id="JALJOS010000005">
    <property type="protein sequence ID" value="KAK9839107.1"/>
    <property type="molecule type" value="Genomic_DNA"/>
</dbReference>
<keyword evidence="2" id="KW-1185">Reference proteome</keyword>
<reference evidence="1 2" key="1">
    <citation type="journal article" date="2024" name="Nat. Commun.">
        <title>Phylogenomics reveals the evolutionary origins of lichenization in chlorophyte algae.</title>
        <authorList>
            <person name="Puginier C."/>
            <person name="Libourel C."/>
            <person name="Otte J."/>
            <person name="Skaloud P."/>
            <person name="Haon M."/>
            <person name="Grisel S."/>
            <person name="Petersen M."/>
            <person name="Berrin J.G."/>
            <person name="Delaux P.M."/>
            <person name="Dal Grande F."/>
            <person name="Keller J."/>
        </authorList>
    </citation>
    <scope>NUCLEOTIDE SEQUENCE [LARGE SCALE GENOMIC DNA]</scope>
    <source>
        <strain evidence="1 2">SAG 2145</strain>
    </source>
</reference>
<evidence type="ECO:0000313" key="2">
    <source>
        <dbReference type="Proteomes" id="UP001438707"/>
    </source>
</evidence>
<evidence type="ECO:0008006" key="3">
    <source>
        <dbReference type="Google" id="ProtNLM"/>
    </source>
</evidence>
<comment type="caution">
    <text evidence="1">The sequence shown here is derived from an EMBL/GenBank/DDBJ whole genome shotgun (WGS) entry which is preliminary data.</text>
</comment>
<dbReference type="Gene3D" id="1.25.40.20">
    <property type="entry name" value="Ankyrin repeat-containing domain"/>
    <property type="match status" value="1"/>
</dbReference>
<organism evidence="1 2">
    <name type="scientific">Apatococcus lobatus</name>
    <dbReference type="NCBI Taxonomy" id="904363"/>
    <lineage>
        <taxon>Eukaryota</taxon>
        <taxon>Viridiplantae</taxon>
        <taxon>Chlorophyta</taxon>
        <taxon>core chlorophytes</taxon>
        <taxon>Trebouxiophyceae</taxon>
        <taxon>Chlorellales</taxon>
        <taxon>Chlorellaceae</taxon>
        <taxon>Apatococcus</taxon>
    </lineage>
</organism>
<gene>
    <name evidence="1" type="ORF">WJX74_009696</name>
</gene>
<dbReference type="InterPro" id="IPR036770">
    <property type="entry name" value="Ankyrin_rpt-contain_sf"/>
</dbReference>
<dbReference type="PANTHER" id="PTHR46586">
    <property type="entry name" value="ANKYRIN REPEAT-CONTAINING PROTEIN"/>
    <property type="match status" value="1"/>
</dbReference>
<dbReference type="Proteomes" id="UP001438707">
    <property type="component" value="Unassembled WGS sequence"/>
</dbReference>
<evidence type="ECO:0000313" key="1">
    <source>
        <dbReference type="EMBL" id="KAK9839107.1"/>
    </source>
</evidence>
<dbReference type="AlphaFoldDB" id="A0AAW1RZU5"/>
<protein>
    <recommendedName>
        <fullName evidence="3">Ankyrin repeat protein</fullName>
    </recommendedName>
</protein>
<sequence>MQAVLVLQQLRLMSVMQLDSLSPMLIMATLAGRQDVPGRLASKHALASWVNPRMAFQAAGNLHWNVLEWMRAQNMLDRCACQLVLGVAALNGDVELLAWILPQAEDMLQVSATELALHLAVKHGNLAIVKWLGGQEHAAWTRPFLCVTAAEGGSLEIMTYLRSREVPCPWNLAASQAAARRPGNAPLLRWMAAQIPPCPMNQQTFSLAVKYGDDNMMLWALEEEHELQPSIPPGCSSCRLLHLAAAGWVVPELLQESLLLARKRYCAFYGSARWHGRRNGIKAAQRQARTVTSLGHLPDEIIHSIACLADIDTSVTLPRL</sequence>